<protein>
    <submittedName>
        <fullName evidence="1">Uncharacterized protein</fullName>
    </submittedName>
</protein>
<accession>A0A5B7E2T4</accession>
<evidence type="ECO:0000313" key="2">
    <source>
        <dbReference type="Proteomes" id="UP000324222"/>
    </source>
</evidence>
<dbReference type="EMBL" id="VSRR010001895">
    <property type="protein sequence ID" value="MPC28332.1"/>
    <property type="molecule type" value="Genomic_DNA"/>
</dbReference>
<sequence length="87" mass="9654">MVLAFNEPVIVLSLAEKNRESLGSFGFGGGEGRLVCDYCCPDHTMRWNKNNLLDNPIEGRKPINPLSLVPYQAADSTTLRDTKSEKN</sequence>
<keyword evidence="2" id="KW-1185">Reference proteome</keyword>
<gene>
    <name evidence="1" type="ORF">E2C01_021533</name>
</gene>
<proteinExistence type="predicted"/>
<dbReference type="AlphaFoldDB" id="A0A5B7E2T4"/>
<comment type="caution">
    <text evidence="1">The sequence shown here is derived from an EMBL/GenBank/DDBJ whole genome shotgun (WGS) entry which is preliminary data.</text>
</comment>
<reference evidence="1 2" key="1">
    <citation type="submission" date="2019-05" db="EMBL/GenBank/DDBJ databases">
        <title>Another draft genome of Portunus trituberculatus and its Hox gene families provides insights of decapod evolution.</title>
        <authorList>
            <person name="Jeong J.-H."/>
            <person name="Song I."/>
            <person name="Kim S."/>
            <person name="Choi T."/>
            <person name="Kim D."/>
            <person name="Ryu S."/>
            <person name="Kim W."/>
        </authorList>
    </citation>
    <scope>NUCLEOTIDE SEQUENCE [LARGE SCALE GENOMIC DNA]</scope>
    <source>
        <tissue evidence="1">Muscle</tissue>
    </source>
</reference>
<evidence type="ECO:0000313" key="1">
    <source>
        <dbReference type="EMBL" id="MPC28332.1"/>
    </source>
</evidence>
<dbReference type="Proteomes" id="UP000324222">
    <property type="component" value="Unassembled WGS sequence"/>
</dbReference>
<organism evidence="1 2">
    <name type="scientific">Portunus trituberculatus</name>
    <name type="common">Swimming crab</name>
    <name type="synonym">Neptunus trituberculatus</name>
    <dbReference type="NCBI Taxonomy" id="210409"/>
    <lineage>
        <taxon>Eukaryota</taxon>
        <taxon>Metazoa</taxon>
        <taxon>Ecdysozoa</taxon>
        <taxon>Arthropoda</taxon>
        <taxon>Crustacea</taxon>
        <taxon>Multicrustacea</taxon>
        <taxon>Malacostraca</taxon>
        <taxon>Eumalacostraca</taxon>
        <taxon>Eucarida</taxon>
        <taxon>Decapoda</taxon>
        <taxon>Pleocyemata</taxon>
        <taxon>Brachyura</taxon>
        <taxon>Eubrachyura</taxon>
        <taxon>Portunoidea</taxon>
        <taxon>Portunidae</taxon>
        <taxon>Portuninae</taxon>
        <taxon>Portunus</taxon>
    </lineage>
</organism>
<name>A0A5B7E2T4_PORTR</name>